<keyword evidence="6" id="KW-1185">Reference proteome</keyword>
<proteinExistence type="inferred from homology"/>
<dbReference type="PANTHER" id="PTHR48407">
    <property type="entry name" value="CRANIOFACIAL DEVELOPMENT PROTEIN 1"/>
    <property type="match status" value="1"/>
</dbReference>
<gene>
    <name evidence="5" type="ORF">LshimejAT787_0603440</name>
</gene>
<dbReference type="PROSITE" id="PS51279">
    <property type="entry name" value="BCNT_C"/>
    <property type="match status" value="1"/>
</dbReference>
<feature type="compositionally biased region" description="Basic and acidic residues" evidence="3">
    <location>
        <begin position="108"/>
        <end position="127"/>
    </location>
</feature>
<feature type="region of interest" description="Disordered" evidence="3">
    <location>
        <begin position="1"/>
        <end position="83"/>
    </location>
</feature>
<dbReference type="OrthoDB" id="445677at2759"/>
<reference evidence="5" key="1">
    <citation type="submission" date="2022-07" db="EMBL/GenBank/DDBJ databases">
        <title>The genome of Lyophyllum shimeji provides insight into the initial evolution of ectomycorrhizal fungal genome.</title>
        <authorList>
            <person name="Kobayashi Y."/>
            <person name="Shibata T."/>
            <person name="Hirakawa H."/>
            <person name="Shigenobu S."/>
            <person name="Nishiyama T."/>
            <person name="Yamada A."/>
            <person name="Hasebe M."/>
            <person name="Kawaguchi M."/>
        </authorList>
    </citation>
    <scope>NUCLEOTIDE SEQUENCE</scope>
    <source>
        <strain evidence="5">AT787</strain>
    </source>
</reference>
<dbReference type="EMBL" id="BRPK01000006">
    <property type="protein sequence ID" value="GLB39182.1"/>
    <property type="molecule type" value="Genomic_DNA"/>
</dbReference>
<evidence type="ECO:0000313" key="5">
    <source>
        <dbReference type="EMBL" id="GLB39182.1"/>
    </source>
</evidence>
<feature type="domain" description="BCNT-C" evidence="4">
    <location>
        <begin position="163"/>
        <end position="246"/>
    </location>
</feature>
<dbReference type="AlphaFoldDB" id="A0A9P3PPU2"/>
<evidence type="ECO:0000256" key="2">
    <source>
        <dbReference type="ARBA" id="ARBA00019138"/>
    </source>
</evidence>
<evidence type="ECO:0000313" key="6">
    <source>
        <dbReference type="Proteomes" id="UP001063166"/>
    </source>
</evidence>
<sequence length="248" mass="27356">MSAHQPHDSDSEDDADYIPPVEDVSSESSDDEPDSKRPRVSSPPQPPTEQDEAEKKKQRDALWSSFQASLSSTPTPPAPVKETVKIEKRYKFAGEYVVEVVEVPADSADAKKWPLWRAPKEKEKEAPSEEASQSPQLQTKDSTPAVSESSTSTTPPAKRPGPRKPKVSLAAVPASSAQKAKKISTLEKSAMDWRAHVQSSGDAGIKDELEANRRGGGYLEKVEFLNRVEERREEVIEASKGSKRRRPQ</sequence>
<name>A0A9P3PPU2_LYOSH</name>
<evidence type="ECO:0000259" key="4">
    <source>
        <dbReference type="PROSITE" id="PS51279"/>
    </source>
</evidence>
<evidence type="ECO:0000256" key="1">
    <source>
        <dbReference type="ARBA" id="ARBA00010465"/>
    </source>
</evidence>
<dbReference type="Proteomes" id="UP001063166">
    <property type="component" value="Unassembled WGS sequence"/>
</dbReference>
<dbReference type="GO" id="GO:0000812">
    <property type="term" value="C:Swr1 complex"/>
    <property type="evidence" value="ECO:0007669"/>
    <property type="project" value="TreeGrafter"/>
</dbReference>
<dbReference type="Pfam" id="PF07572">
    <property type="entry name" value="BCNT"/>
    <property type="match status" value="1"/>
</dbReference>
<feature type="compositionally biased region" description="Acidic residues" evidence="3">
    <location>
        <begin position="24"/>
        <end position="33"/>
    </location>
</feature>
<dbReference type="InterPro" id="IPR027124">
    <property type="entry name" value="Swc5/CFDP1/2"/>
</dbReference>
<accession>A0A9P3PPU2</accession>
<dbReference type="PANTHER" id="PTHR48407:SF1">
    <property type="entry name" value="CRANIOFACIAL DEVELOPMENT PROTEIN 1"/>
    <property type="match status" value="1"/>
</dbReference>
<comment type="similarity">
    <text evidence="1">Belongs to the SWC5 family.</text>
</comment>
<dbReference type="InterPro" id="IPR011421">
    <property type="entry name" value="BCNT-C"/>
</dbReference>
<organism evidence="5 6">
    <name type="scientific">Lyophyllum shimeji</name>
    <name type="common">Hon-shimeji</name>
    <name type="synonym">Tricholoma shimeji</name>
    <dbReference type="NCBI Taxonomy" id="47721"/>
    <lineage>
        <taxon>Eukaryota</taxon>
        <taxon>Fungi</taxon>
        <taxon>Dikarya</taxon>
        <taxon>Basidiomycota</taxon>
        <taxon>Agaricomycotina</taxon>
        <taxon>Agaricomycetes</taxon>
        <taxon>Agaricomycetidae</taxon>
        <taxon>Agaricales</taxon>
        <taxon>Tricholomatineae</taxon>
        <taxon>Lyophyllaceae</taxon>
        <taxon>Lyophyllum</taxon>
    </lineage>
</organism>
<protein>
    <recommendedName>
        <fullName evidence="2">SWR1-complex protein 5</fullName>
    </recommendedName>
</protein>
<feature type="compositionally biased region" description="Polar residues" evidence="3">
    <location>
        <begin position="137"/>
        <end position="154"/>
    </location>
</feature>
<feature type="region of interest" description="Disordered" evidence="3">
    <location>
        <begin position="101"/>
        <end position="182"/>
    </location>
</feature>
<comment type="caution">
    <text evidence="5">The sequence shown here is derived from an EMBL/GenBank/DDBJ whole genome shotgun (WGS) entry which is preliminary data.</text>
</comment>
<evidence type="ECO:0000256" key="3">
    <source>
        <dbReference type="SAM" id="MobiDB-lite"/>
    </source>
</evidence>